<evidence type="ECO:0000313" key="3">
    <source>
        <dbReference type="Proteomes" id="UP000283946"/>
    </source>
</evidence>
<dbReference type="Proteomes" id="UP000283946">
    <property type="component" value="Chromosome"/>
</dbReference>
<reference evidence="2 3" key="1">
    <citation type="submission" date="2018-03" db="EMBL/GenBank/DDBJ databases">
        <title>Bacteriophage NCPPB3778 and a type I-E CRISPR drive the evolution of the US Biological Select Agent, Rathayibacter toxicus.</title>
        <authorList>
            <person name="Davis E.W.II."/>
            <person name="Tabima J.F."/>
            <person name="Weisberg A.J."/>
            <person name="Dantas Lopes L."/>
            <person name="Wiseman M.S."/>
            <person name="Wiseman M.S."/>
            <person name="Pupko T."/>
            <person name="Belcher M.S."/>
            <person name="Sechler A.J."/>
            <person name="Tancos M.A."/>
            <person name="Schroeder B.K."/>
            <person name="Murray T.D."/>
            <person name="Luster D.G."/>
            <person name="Schneider W.L."/>
            <person name="Rogers E."/>
            <person name="Andreote F.D."/>
            <person name="Grunwald N.J."/>
            <person name="Putnam M.L."/>
            <person name="Chang J.H."/>
        </authorList>
    </citation>
    <scope>NUCLEOTIDE SEQUENCE [LARGE SCALE GENOMIC DNA]</scope>
    <source>
        <strain evidence="2 3">NCCPB 2253</strain>
    </source>
</reference>
<dbReference type="RefSeq" id="WP_104265868.1">
    <property type="nucleotide sequence ID" value="NZ_CP028130.1"/>
</dbReference>
<protein>
    <recommendedName>
        <fullName evidence="4">Secreted protein</fullName>
    </recommendedName>
</protein>
<organism evidence="2 3">
    <name type="scientific">Rathayibacter iranicus</name>
    <dbReference type="NCBI Taxonomy" id="59737"/>
    <lineage>
        <taxon>Bacteria</taxon>
        <taxon>Bacillati</taxon>
        <taxon>Actinomycetota</taxon>
        <taxon>Actinomycetes</taxon>
        <taxon>Micrococcales</taxon>
        <taxon>Microbacteriaceae</taxon>
        <taxon>Rathayibacter</taxon>
    </lineage>
</organism>
<evidence type="ECO:0000256" key="1">
    <source>
        <dbReference type="SAM" id="SignalP"/>
    </source>
</evidence>
<proteinExistence type="predicted"/>
<evidence type="ECO:0008006" key="4">
    <source>
        <dbReference type="Google" id="ProtNLM"/>
    </source>
</evidence>
<sequence length="176" mass="18052">MPHDTTALTKKIALILGSITVGACLLSGCSAASTDGEDADVTTVADAAATVSSYEQQQMEYQEKFTACLGKRGVSSAGDGALPPDPGDALVPANADDPAVAACTDEVGQEPAPTAEETAALRTWNGALTSCLTNKGHKMPDLQADGGWNKPAMTELLKTDSALDSDTEACFTEISE</sequence>
<dbReference type="AlphaFoldDB" id="A0AAD1EMY6"/>
<accession>A0AAD1EMY6</accession>
<dbReference type="EMBL" id="CP028130">
    <property type="protein sequence ID" value="AZZ56667.1"/>
    <property type="molecule type" value="Genomic_DNA"/>
</dbReference>
<dbReference type="KEGG" id="ria:C7V51_12865"/>
<gene>
    <name evidence="2" type="ORF">C7V51_12865</name>
</gene>
<feature type="chain" id="PRO_5042154850" description="Secreted protein" evidence="1">
    <location>
        <begin position="24"/>
        <end position="176"/>
    </location>
</feature>
<keyword evidence="1" id="KW-0732">Signal</keyword>
<name>A0AAD1EMY6_9MICO</name>
<evidence type="ECO:0000313" key="2">
    <source>
        <dbReference type="EMBL" id="AZZ56667.1"/>
    </source>
</evidence>
<feature type="signal peptide" evidence="1">
    <location>
        <begin position="1"/>
        <end position="23"/>
    </location>
</feature>